<dbReference type="InterPro" id="IPR050109">
    <property type="entry name" value="HTH-type_TetR-like_transc_reg"/>
</dbReference>
<feature type="compositionally biased region" description="Basic and acidic residues" evidence="5">
    <location>
        <begin position="12"/>
        <end position="30"/>
    </location>
</feature>
<dbReference type="PANTHER" id="PTHR30055:SF234">
    <property type="entry name" value="HTH-TYPE TRANSCRIPTIONAL REGULATOR BETI"/>
    <property type="match status" value="1"/>
</dbReference>
<dbReference type="Gene3D" id="1.10.357.10">
    <property type="entry name" value="Tetracycline Repressor, domain 2"/>
    <property type="match status" value="1"/>
</dbReference>
<dbReference type="SUPFAM" id="SSF48498">
    <property type="entry name" value="Tetracyclin repressor-like, C-terminal domain"/>
    <property type="match status" value="1"/>
</dbReference>
<evidence type="ECO:0000256" key="1">
    <source>
        <dbReference type="ARBA" id="ARBA00023015"/>
    </source>
</evidence>
<proteinExistence type="predicted"/>
<dbReference type="EMBL" id="JADAQT010000108">
    <property type="protein sequence ID" value="MBE1878264.1"/>
    <property type="molecule type" value="Genomic_DNA"/>
</dbReference>
<evidence type="ECO:0000313" key="8">
    <source>
        <dbReference type="Proteomes" id="UP000625527"/>
    </source>
</evidence>
<keyword evidence="1" id="KW-0805">Transcription regulation</keyword>
<dbReference type="PROSITE" id="PS50977">
    <property type="entry name" value="HTH_TETR_2"/>
    <property type="match status" value="1"/>
</dbReference>
<gene>
    <name evidence="7" type="ORF">IHE71_21450</name>
</gene>
<keyword evidence="2 4" id="KW-0238">DNA-binding</keyword>
<evidence type="ECO:0000256" key="2">
    <source>
        <dbReference type="ARBA" id="ARBA00023125"/>
    </source>
</evidence>
<evidence type="ECO:0000313" key="7">
    <source>
        <dbReference type="EMBL" id="MBE1878264.1"/>
    </source>
</evidence>
<dbReference type="InterPro" id="IPR049445">
    <property type="entry name" value="TetR_SbtR-like_C"/>
</dbReference>
<keyword evidence="3" id="KW-0804">Transcription</keyword>
<dbReference type="Pfam" id="PF00440">
    <property type="entry name" value="TetR_N"/>
    <property type="match status" value="1"/>
</dbReference>
<dbReference type="SUPFAM" id="SSF46689">
    <property type="entry name" value="Homeodomain-like"/>
    <property type="match status" value="1"/>
</dbReference>
<feature type="domain" description="HTH tetR-type" evidence="6">
    <location>
        <begin position="27"/>
        <end position="86"/>
    </location>
</feature>
<dbReference type="RefSeq" id="WP_192864803.1">
    <property type="nucleotide sequence ID" value="NZ_JADAQT010000108.1"/>
</dbReference>
<evidence type="ECO:0000259" key="6">
    <source>
        <dbReference type="PROSITE" id="PS50977"/>
    </source>
</evidence>
<feature type="region of interest" description="Disordered" evidence="5">
    <location>
        <begin position="1"/>
        <end position="30"/>
    </location>
</feature>
<dbReference type="Proteomes" id="UP000625527">
    <property type="component" value="Unassembled WGS sequence"/>
</dbReference>
<evidence type="ECO:0000256" key="4">
    <source>
        <dbReference type="PROSITE-ProRule" id="PRU00335"/>
    </source>
</evidence>
<organism evidence="7 8">
    <name type="scientific">Myceligenerans pegani</name>
    <dbReference type="NCBI Taxonomy" id="2776917"/>
    <lineage>
        <taxon>Bacteria</taxon>
        <taxon>Bacillati</taxon>
        <taxon>Actinomycetota</taxon>
        <taxon>Actinomycetes</taxon>
        <taxon>Micrococcales</taxon>
        <taxon>Promicromonosporaceae</taxon>
        <taxon>Myceligenerans</taxon>
    </lineage>
</organism>
<evidence type="ECO:0000256" key="5">
    <source>
        <dbReference type="SAM" id="MobiDB-lite"/>
    </source>
</evidence>
<protein>
    <submittedName>
        <fullName evidence="7">Helix-turn-helix transcriptional regulator</fullName>
    </submittedName>
</protein>
<dbReference type="Pfam" id="PF21597">
    <property type="entry name" value="TetR_C_43"/>
    <property type="match status" value="1"/>
</dbReference>
<comment type="caution">
    <text evidence="7">The sequence shown here is derived from an EMBL/GenBank/DDBJ whole genome shotgun (WGS) entry which is preliminary data.</text>
</comment>
<accession>A0ABR9N3N6</accession>
<evidence type="ECO:0000256" key="3">
    <source>
        <dbReference type="ARBA" id="ARBA00023163"/>
    </source>
</evidence>
<keyword evidence="8" id="KW-1185">Reference proteome</keyword>
<sequence>MSSSQIALPEMSGRRDGDPASGRKDRERNRRRILESGQVTFRDRGIDTPVTAVARRAGLAPSSVHRHFPTKRGLVEELARVTFTQYVGVLRAGAASVDPLAGLAGALRRCVALQAAGYVCTEGFVQAFPDHAARYSAEIERRLDALLDAAVESGQVRRDVGHDDLRLLLEAVDGVVRSRSGAHEPAQRLVTHFLRAVR</sequence>
<feature type="DNA-binding region" description="H-T-H motif" evidence="4">
    <location>
        <begin position="49"/>
        <end position="68"/>
    </location>
</feature>
<dbReference type="InterPro" id="IPR009057">
    <property type="entry name" value="Homeodomain-like_sf"/>
</dbReference>
<name>A0ABR9N3N6_9MICO</name>
<dbReference type="PRINTS" id="PR00455">
    <property type="entry name" value="HTHTETR"/>
</dbReference>
<dbReference type="PANTHER" id="PTHR30055">
    <property type="entry name" value="HTH-TYPE TRANSCRIPTIONAL REGULATOR RUTR"/>
    <property type="match status" value="1"/>
</dbReference>
<reference evidence="7 8" key="1">
    <citation type="submission" date="2020-10" db="EMBL/GenBank/DDBJ databases">
        <title>Myceligenerans pegani sp. nov., an endophytic actinomycete isolated from Peganum harmala L. in Xinjiang, China.</title>
        <authorList>
            <person name="Xin L."/>
        </authorList>
    </citation>
    <scope>NUCLEOTIDE SEQUENCE [LARGE SCALE GENOMIC DNA]</scope>
    <source>
        <strain evidence="7 8">TRM65318</strain>
    </source>
</reference>
<dbReference type="InterPro" id="IPR036271">
    <property type="entry name" value="Tet_transcr_reg_TetR-rel_C_sf"/>
</dbReference>
<dbReference type="InterPro" id="IPR001647">
    <property type="entry name" value="HTH_TetR"/>
</dbReference>